<evidence type="ECO:0000313" key="7">
    <source>
        <dbReference type="EMBL" id="WDI32952.1"/>
    </source>
</evidence>
<evidence type="ECO:0000256" key="5">
    <source>
        <dbReference type="SAM" id="Phobius"/>
    </source>
</evidence>
<evidence type="ECO:0000256" key="2">
    <source>
        <dbReference type="ARBA" id="ARBA00022692"/>
    </source>
</evidence>
<accession>A0AAF0CIK6</accession>
<dbReference type="KEGG" id="hfl:PUV54_07045"/>
<dbReference type="PANTHER" id="PTHR43471">
    <property type="entry name" value="ABC TRANSPORTER PERMEASE"/>
    <property type="match status" value="1"/>
</dbReference>
<organism evidence="7 8">
    <name type="scientific">Hyphococcus flavus</name>
    <dbReference type="NCBI Taxonomy" id="1866326"/>
    <lineage>
        <taxon>Bacteria</taxon>
        <taxon>Pseudomonadati</taxon>
        <taxon>Pseudomonadota</taxon>
        <taxon>Alphaproteobacteria</taxon>
        <taxon>Parvularculales</taxon>
        <taxon>Parvularculaceae</taxon>
        <taxon>Hyphococcus</taxon>
    </lineage>
</organism>
<dbReference type="GO" id="GO:0016020">
    <property type="term" value="C:membrane"/>
    <property type="evidence" value="ECO:0007669"/>
    <property type="project" value="UniProtKB-SubCell"/>
</dbReference>
<comment type="subcellular location">
    <subcellularLocation>
        <location evidence="1">Membrane</location>
        <topology evidence="1">Multi-pass membrane protein</topology>
    </subcellularLocation>
</comment>
<evidence type="ECO:0000256" key="4">
    <source>
        <dbReference type="ARBA" id="ARBA00023136"/>
    </source>
</evidence>
<dbReference type="InterPro" id="IPR013525">
    <property type="entry name" value="ABC2_TM"/>
</dbReference>
<dbReference type="RefSeq" id="WP_274494908.1">
    <property type="nucleotide sequence ID" value="NZ_CP118166.1"/>
</dbReference>
<feature type="transmembrane region" description="Helical" evidence="5">
    <location>
        <begin position="449"/>
        <end position="466"/>
    </location>
</feature>
<evidence type="ECO:0000256" key="1">
    <source>
        <dbReference type="ARBA" id="ARBA00004141"/>
    </source>
</evidence>
<dbReference type="Pfam" id="PF12698">
    <property type="entry name" value="ABC2_membrane_3"/>
    <property type="match status" value="1"/>
</dbReference>
<evidence type="ECO:0000256" key="3">
    <source>
        <dbReference type="ARBA" id="ARBA00022989"/>
    </source>
</evidence>
<feature type="transmembrane region" description="Helical" evidence="5">
    <location>
        <begin position="294"/>
        <end position="315"/>
    </location>
</feature>
<reference evidence="7" key="1">
    <citation type="submission" date="2023-02" db="EMBL/GenBank/DDBJ databases">
        <title>Genome sequence of Hyphococcus flavus.</title>
        <authorList>
            <person name="Rong J.-C."/>
            <person name="Zhao Q."/>
            <person name="Yi M."/>
            <person name="Wu J.-Y."/>
        </authorList>
    </citation>
    <scope>NUCLEOTIDE SEQUENCE</scope>
    <source>
        <strain evidence="7">MCCC 1K03223</strain>
    </source>
</reference>
<feature type="transmembrane region" description="Helical" evidence="5">
    <location>
        <begin position="21"/>
        <end position="42"/>
    </location>
</feature>
<proteinExistence type="predicted"/>
<keyword evidence="3 5" id="KW-1133">Transmembrane helix</keyword>
<dbReference type="EMBL" id="CP118166">
    <property type="protein sequence ID" value="WDI32952.1"/>
    <property type="molecule type" value="Genomic_DNA"/>
</dbReference>
<feature type="transmembrane region" description="Helical" evidence="5">
    <location>
        <begin position="424"/>
        <end position="443"/>
    </location>
</feature>
<feature type="transmembrane region" description="Helical" evidence="5">
    <location>
        <begin position="390"/>
        <end position="412"/>
    </location>
</feature>
<feature type="domain" description="ABC-2 type transporter transmembrane" evidence="6">
    <location>
        <begin position="20"/>
        <end position="493"/>
    </location>
</feature>
<protein>
    <submittedName>
        <fullName evidence="7">ABC transporter permease</fullName>
    </submittedName>
</protein>
<dbReference type="Proteomes" id="UP001214043">
    <property type="component" value="Chromosome"/>
</dbReference>
<evidence type="ECO:0000313" key="8">
    <source>
        <dbReference type="Proteomes" id="UP001214043"/>
    </source>
</evidence>
<gene>
    <name evidence="7" type="ORF">PUV54_07045</name>
</gene>
<keyword evidence="8" id="KW-1185">Reference proteome</keyword>
<feature type="transmembrane region" description="Helical" evidence="5">
    <location>
        <begin position="344"/>
        <end position="370"/>
    </location>
</feature>
<keyword evidence="4 5" id="KW-0472">Membrane</keyword>
<keyword evidence="2 5" id="KW-0812">Transmembrane</keyword>
<dbReference type="GO" id="GO:0140359">
    <property type="term" value="F:ABC-type transporter activity"/>
    <property type="evidence" value="ECO:0007669"/>
    <property type="project" value="InterPro"/>
</dbReference>
<sequence>MRQVFLIAWREYKQYVFSRGFLLFIVMFPLGLVAFTAAMGLIERTKPTRAFVVYDQTGAYADDIDREVERRYLLEALAGWDAYLRVNAREGVLADEILPGLPVGGASDDSSPIPSPFAPDEISDARLRAFQEAGGFDAAQAAARPFLKSNIANFTMPRPQFERIDLPTDVSESETLAQAEERLRPYLLEQKGVRLNDGEVGKLFAAILIPEGFSAAPEAPAAQYWSRNLTDNALESLVDNALETALKREAVAELGLSQAALDEVSAIAAPFDSFRPDREAEEAQLGIQDRIETAMPAALTYMLLVIIFGVGNLLLTNTIEERSNKIVEILLSSVTAGQLMMGKLIGIAAVGLTMPAIFLIGGLGASFIGASGDENFIAIAIGSLFSSPLLLIYFFYFFCAYLIFAMIFLAIGAVSNSLQDAQSYMGPVMLLVFAPLPFMIMVFQNPNGFIASVLTWIPIYTPYAVMMRAAADPPLWEIVGATALMLAFALVLIRFMGRIFRNAILQASPPKMREVWRLARKQA</sequence>
<feature type="transmembrane region" description="Helical" evidence="5">
    <location>
        <begin position="478"/>
        <end position="497"/>
    </location>
</feature>
<dbReference type="PANTHER" id="PTHR43471:SF3">
    <property type="entry name" value="ABC TRANSPORTER PERMEASE PROTEIN NATB"/>
    <property type="match status" value="1"/>
</dbReference>
<dbReference type="AlphaFoldDB" id="A0AAF0CIK6"/>
<name>A0AAF0CIK6_9PROT</name>
<evidence type="ECO:0000259" key="6">
    <source>
        <dbReference type="Pfam" id="PF12698"/>
    </source>
</evidence>